<dbReference type="OrthoDB" id="6428296at2759"/>
<sequence>MDKIMLILLICFAVVRSQQLFTLENCGLADVVQNGDRIVGGRDAVIGEYPWQVSLKFSNFFIKSKHLCGATILNQRWIITAAHCGDSGGPLIQQQNGRAVLIGIVSWGVGCARPVFGQGNFSLHGCGISRSSASGSKIVGGRNALEGEFPWQLSLQMRVMPIVTNYQHICGASIINSDWAVTAAHCIAGGFFTTYRVQAGAMNMTKREKIAPTNHMVVPIVHEGYNPLRSLKNDIALLRLTSPIDLDNSDGFMNGVCLPSKDMADNITGMATVTGWGTTSQGGSLSETLRAVDVPILSDEKCKEVYKENYEPTMLCAGYDEGGKDSCQGDSGGPFVQRSSDGVSTLIGIVSWGYGCAQPNYPGVYTETAHYIDWITRTMKTLGSGSLSP</sequence>
<proteinExistence type="predicted"/>
<reference evidence="9" key="1">
    <citation type="submission" date="2020-08" db="EMBL/GenBank/DDBJ databases">
        <title>Multicomponent nature underlies the extraordinary mechanical properties of spider dragline silk.</title>
        <authorList>
            <person name="Kono N."/>
            <person name="Nakamura H."/>
            <person name="Mori M."/>
            <person name="Yoshida Y."/>
            <person name="Ohtoshi R."/>
            <person name="Malay A.D."/>
            <person name="Moran D.A.P."/>
            <person name="Tomita M."/>
            <person name="Numata K."/>
            <person name="Arakawa K."/>
        </authorList>
    </citation>
    <scope>NUCLEOTIDE SEQUENCE</scope>
</reference>
<dbReference type="EMBL" id="BMAV01005196">
    <property type="protein sequence ID" value="GFY46105.1"/>
    <property type="molecule type" value="Genomic_DNA"/>
</dbReference>
<feature type="domain" description="Peptidase S1" evidence="8">
    <location>
        <begin position="38"/>
        <end position="103"/>
    </location>
</feature>
<feature type="signal peptide" evidence="7">
    <location>
        <begin position="1"/>
        <end position="17"/>
    </location>
</feature>
<evidence type="ECO:0000313" key="9">
    <source>
        <dbReference type="EMBL" id="GFY46105.1"/>
    </source>
</evidence>
<keyword evidence="3 6" id="KW-0720">Serine protease</keyword>
<feature type="active site" description="Charge relay system" evidence="5">
    <location>
        <position position="234"/>
    </location>
</feature>
<dbReference type="PROSITE" id="PS50240">
    <property type="entry name" value="TRYPSIN_DOM"/>
    <property type="match status" value="2"/>
</dbReference>
<evidence type="ECO:0000256" key="2">
    <source>
        <dbReference type="ARBA" id="ARBA00022801"/>
    </source>
</evidence>
<dbReference type="PROSITE" id="PS00135">
    <property type="entry name" value="TRYPSIN_SER"/>
    <property type="match status" value="1"/>
</dbReference>
<feature type="domain" description="Peptidase S1" evidence="8">
    <location>
        <begin position="138"/>
        <end position="380"/>
    </location>
</feature>
<dbReference type="PANTHER" id="PTHR24252:SF7">
    <property type="entry name" value="HYALIN"/>
    <property type="match status" value="1"/>
</dbReference>
<evidence type="ECO:0000256" key="4">
    <source>
        <dbReference type="ARBA" id="ARBA00023157"/>
    </source>
</evidence>
<evidence type="ECO:0000256" key="3">
    <source>
        <dbReference type="ARBA" id="ARBA00022825"/>
    </source>
</evidence>
<dbReference type="InterPro" id="IPR033116">
    <property type="entry name" value="TRYPSIN_SER"/>
</dbReference>
<keyword evidence="1 6" id="KW-0645">Protease</keyword>
<keyword evidence="7" id="KW-0732">Signal</keyword>
<dbReference type="SUPFAM" id="SSF50494">
    <property type="entry name" value="Trypsin-like serine proteases"/>
    <property type="match status" value="3"/>
</dbReference>
<dbReference type="CDD" id="cd00190">
    <property type="entry name" value="Tryp_SPc"/>
    <property type="match status" value="1"/>
</dbReference>
<feature type="chain" id="PRO_5036486351" evidence="7">
    <location>
        <begin position="18"/>
        <end position="389"/>
    </location>
</feature>
<dbReference type="InterPro" id="IPR001254">
    <property type="entry name" value="Trypsin_dom"/>
</dbReference>
<dbReference type="GO" id="GO:0005509">
    <property type="term" value="F:calcium ion binding"/>
    <property type="evidence" value="ECO:0007669"/>
    <property type="project" value="InterPro"/>
</dbReference>
<dbReference type="FunFam" id="2.40.10.10:FF:000003">
    <property type="entry name" value="Transmembrane serine protease 3"/>
    <property type="match status" value="1"/>
</dbReference>
<evidence type="ECO:0000256" key="6">
    <source>
        <dbReference type="RuleBase" id="RU363034"/>
    </source>
</evidence>
<dbReference type="SMART" id="SM00020">
    <property type="entry name" value="Tryp_SPc"/>
    <property type="match status" value="1"/>
</dbReference>
<feature type="active site" description="Charge relay system" evidence="5">
    <location>
        <position position="185"/>
    </location>
</feature>
<evidence type="ECO:0000259" key="8">
    <source>
        <dbReference type="PROSITE" id="PS50240"/>
    </source>
</evidence>
<gene>
    <name evidence="9" type="primary">KLKB1</name>
    <name evidence="9" type="ORF">TNIN_471531</name>
</gene>
<dbReference type="InterPro" id="IPR009003">
    <property type="entry name" value="Peptidase_S1_PA"/>
</dbReference>
<dbReference type="PRINTS" id="PR00722">
    <property type="entry name" value="CHYMOTRYPSIN"/>
</dbReference>
<keyword evidence="4" id="KW-1015">Disulfide bond</keyword>
<dbReference type="Pfam" id="PF00089">
    <property type="entry name" value="Trypsin"/>
    <property type="match status" value="3"/>
</dbReference>
<keyword evidence="10" id="KW-1185">Reference proteome</keyword>
<dbReference type="Proteomes" id="UP000886998">
    <property type="component" value="Unassembled WGS sequence"/>
</dbReference>
<dbReference type="GO" id="GO:0004252">
    <property type="term" value="F:serine-type endopeptidase activity"/>
    <property type="evidence" value="ECO:0007669"/>
    <property type="project" value="InterPro"/>
</dbReference>
<dbReference type="Gene3D" id="2.40.10.10">
    <property type="entry name" value="Trypsin-like serine proteases"/>
    <property type="match status" value="4"/>
</dbReference>
<feature type="active site" description="Charge relay system" evidence="5">
    <location>
        <position position="331"/>
    </location>
</feature>
<dbReference type="InterPro" id="IPR012224">
    <property type="entry name" value="Pept_S1A_FX"/>
</dbReference>
<comment type="caution">
    <text evidence="9">The sequence shown here is derived from an EMBL/GenBank/DDBJ whole genome shotgun (WGS) entry which is preliminary data.</text>
</comment>
<keyword evidence="2 6" id="KW-0378">Hydrolase</keyword>
<dbReference type="AlphaFoldDB" id="A0A8X6X4H9"/>
<dbReference type="GO" id="GO:0006508">
    <property type="term" value="P:proteolysis"/>
    <property type="evidence" value="ECO:0007669"/>
    <property type="project" value="UniProtKB-KW"/>
</dbReference>
<dbReference type="PROSITE" id="PS00134">
    <property type="entry name" value="TRYPSIN_HIS"/>
    <property type="match status" value="1"/>
</dbReference>
<evidence type="ECO:0000256" key="1">
    <source>
        <dbReference type="ARBA" id="ARBA00022670"/>
    </source>
</evidence>
<dbReference type="PANTHER" id="PTHR24252">
    <property type="entry name" value="ACROSIN-RELATED"/>
    <property type="match status" value="1"/>
</dbReference>
<accession>A0A8X6X4H9</accession>
<evidence type="ECO:0000256" key="7">
    <source>
        <dbReference type="SAM" id="SignalP"/>
    </source>
</evidence>
<dbReference type="InterPro" id="IPR043504">
    <property type="entry name" value="Peptidase_S1_PA_chymotrypsin"/>
</dbReference>
<dbReference type="InterPro" id="IPR001314">
    <property type="entry name" value="Peptidase_S1A"/>
</dbReference>
<protein>
    <submittedName>
        <fullName evidence="9">Plasma kallikrein</fullName>
    </submittedName>
</protein>
<dbReference type="PIRSF" id="PIRSF001143">
    <property type="entry name" value="Factor_X"/>
    <property type="match status" value="1"/>
</dbReference>
<dbReference type="InterPro" id="IPR018114">
    <property type="entry name" value="TRYPSIN_HIS"/>
</dbReference>
<name>A0A8X6X4H9_9ARAC</name>
<evidence type="ECO:0000313" key="10">
    <source>
        <dbReference type="Proteomes" id="UP000886998"/>
    </source>
</evidence>
<organism evidence="9 10">
    <name type="scientific">Trichonephila inaurata madagascariensis</name>
    <dbReference type="NCBI Taxonomy" id="2747483"/>
    <lineage>
        <taxon>Eukaryota</taxon>
        <taxon>Metazoa</taxon>
        <taxon>Ecdysozoa</taxon>
        <taxon>Arthropoda</taxon>
        <taxon>Chelicerata</taxon>
        <taxon>Arachnida</taxon>
        <taxon>Araneae</taxon>
        <taxon>Araneomorphae</taxon>
        <taxon>Entelegynae</taxon>
        <taxon>Araneoidea</taxon>
        <taxon>Nephilidae</taxon>
        <taxon>Trichonephila</taxon>
        <taxon>Trichonephila inaurata</taxon>
    </lineage>
</organism>
<evidence type="ECO:0000256" key="5">
    <source>
        <dbReference type="PIRSR" id="PIRSR001143-1"/>
    </source>
</evidence>